<dbReference type="AlphaFoldDB" id="D7MAC9"/>
<evidence type="ECO:0000256" key="1">
    <source>
        <dbReference type="SAM" id="MobiDB-lite"/>
    </source>
</evidence>
<organism evidence="3">
    <name type="scientific">Arabidopsis lyrata subsp. lyrata</name>
    <name type="common">Lyre-leaved rock-cress</name>
    <dbReference type="NCBI Taxonomy" id="81972"/>
    <lineage>
        <taxon>Eukaryota</taxon>
        <taxon>Viridiplantae</taxon>
        <taxon>Streptophyta</taxon>
        <taxon>Embryophyta</taxon>
        <taxon>Tracheophyta</taxon>
        <taxon>Spermatophyta</taxon>
        <taxon>Magnoliopsida</taxon>
        <taxon>eudicotyledons</taxon>
        <taxon>Gunneridae</taxon>
        <taxon>Pentapetalae</taxon>
        <taxon>rosids</taxon>
        <taxon>malvids</taxon>
        <taxon>Brassicales</taxon>
        <taxon>Brassicaceae</taxon>
        <taxon>Camelineae</taxon>
        <taxon>Arabidopsis</taxon>
    </lineage>
</organism>
<keyword evidence="3" id="KW-1185">Reference proteome</keyword>
<feature type="region of interest" description="Disordered" evidence="1">
    <location>
        <begin position="75"/>
        <end position="95"/>
    </location>
</feature>
<proteinExistence type="predicted"/>
<accession>D7MAC9</accession>
<dbReference type="HOGENOM" id="CLU_1888607_0_0_1"/>
<dbReference type="Gramene" id="Al_scaffold_0007_2683">
    <property type="protein sequence ID" value="Al_scaffold_0007_2683"/>
    <property type="gene ID" value="Al_scaffold_0007_2683"/>
</dbReference>
<reference evidence="3" key="1">
    <citation type="journal article" date="2011" name="Nat. Genet.">
        <title>The Arabidopsis lyrata genome sequence and the basis of rapid genome size change.</title>
        <authorList>
            <person name="Hu T.T."/>
            <person name="Pattyn P."/>
            <person name="Bakker E.G."/>
            <person name="Cao J."/>
            <person name="Cheng J.-F."/>
            <person name="Clark R.M."/>
            <person name="Fahlgren N."/>
            <person name="Fawcett J.A."/>
            <person name="Grimwood J."/>
            <person name="Gundlach H."/>
            <person name="Haberer G."/>
            <person name="Hollister J.D."/>
            <person name="Ossowski S."/>
            <person name="Ottilar R.P."/>
            <person name="Salamov A.A."/>
            <person name="Schneeberger K."/>
            <person name="Spannagl M."/>
            <person name="Wang X."/>
            <person name="Yang L."/>
            <person name="Nasrallah M.E."/>
            <person name="Bergelson J."/>
            <person name="Carrington J.C."/>
            <person name="Gaut B.S."/>
            <person name="Schmutz J."/>
            <person name="Mayer K.F.X."/>
            <person name="Van de Peer Y."/>
            <person name="Grigoriev I.V."/>
            <person name="Nordborg M."/>
            <person name="Weigel D."/>
            <person name="Guo Y.-L."/>
        </authorList>
    </citation>
    <scope>NUCLEOTIDE SEQUENCE [LARGE SCALE GENOMIC DNA]</scope>
    <source>
        <strain evidence="3">cv. MN47</strain>
    </source>
</reference>
<protein>
    <submittedName>
        <fullName evidence="2">Predicted protein</fullName>
    </submittedName>
</protein>
<gene>
    <name evidence="2" type="ORF">ARALYDRAFT_658628</name>
</gene>
<dbReference type="eggNOG" id="KOG2093">
    <property type="taxonomic scope" value="Eukaryota"/>
</dbReference>
<dbReference type="Proteomes" id="UP000008694">
    <property type="component" value="Unassembled WGS sequence"/>
</dbReference>
<feature type="compositionally biased region" description="Basic and acidic residues" evidence="1">
    <location>
        <begin position="84"/>
        <end position="95"/>
    </location>
</feature>
<sequence>MMRRWRRKKLPRLKSIEEVVTTLQQASQYPLDRIDLSARKLKLLPEEFENIQGLLVLNLYNNQLRVGSIGAFPTHMGQQSSSDVPKKRDEESIDIKGTKNETGFSCSSLWFGNPPIWTSKFKLWGNCTTRNKDSS</sequence>
<evidence type="ECO:0000313" key="3">
    <source>
        <dbReference type="Proteomes" id="UP000008694"/>
    </source>
</evidence>
<evidence type="ECO:0000313" key="2">
    <source>
        <dbReference type="EMBL" id="EFH44440.1"/>
    </source>
</evidence>
<name>D7MAC9_ARALL</name>
<dbReference type="STRING" id="81972.D7MAC9"/>
<dbReference type="EMBL" id="GL348719">
    <property type="protein sequence ID" value="EFH44440.1"/>
    <property type="molecule type" value="Genomic_DNA"/>
</dbReference>